<dbReference type="AlphaFoldDB" id="A0A835L5E2"/>
<evidence type="ECO:0000256" key="1">
    <source>
        <dbReference type="SAM" id="SignalP"/>
    </source>
</evidence>
<reference evidence="2" key="1">
    <citation type="submission" date="2020-08" db="EMBL/GenBank/DDBJ databases">
        <title>Spodoptera exigua strain:BAW_Kor-Di-RS1 Genome sequencing and assembly.</title>
        <authorList>
            <person name="Kim J."/>
            <person name="Nam H.Y."/>
            <person name="Kwon M."/>
            <person name="Choi J.H."/>
            <person name="Cho S.R."/>
            <person name="Kim G.-H."/>
        </authorList>
    </citation>
    <scope>NUCLEOTIDE SEQUENCE</scope>
    <source>
        <strain evidence="2">BAW_Kor-Di-RS1</strain>
        <tissue evidence="2">Whole-body</tissue>
    </source>
</reference>
<dbReference type="Proteomes" id="UP000648187">
    <property type="component" value="Unassembled WGS sequence"/>
</dbReference>
<keyword evidence="3" id="KW-1185">Reference proteome</keyword>
<comment type="caution">
    <text evidence="2">The sequence shown here is derived from an EMBL/GenBank/DDBJ whole genome shotgun (WGS) entry which is preliminary data.</text>
</comment>
<feature type="signal peptide" evidence="1">
    <location>
        <begin position="1"/>
        <end position="18"/>
    </location>
</feature>
<evidence type="ECO:0008006" key="4">
    <source>
        <dbReference type="Google" id="ProtNLM"/>
    </source>
</evidence>
<sequence>MSFFFPLYLSLISWRSAANWWGPSGASANVSRALPVAKNGEIRTEKFDKVGVMSRRDVCESRMRGRSVRAQRRLQ</sequence>
<name>A0A835L5E2_SPOEX</name>
<gene>
    <name evidence="2" type="ORF">HW555_006363</name>
</gene>
<accession>A0A835L5E2</accession>
<evidence type="ECO:0000313" key="2">
    <source>
        <dbReference type="EMBL" id="KAF9416204.1"/>
    </source>
</evidence>
<evidence type="ECO:0000313" key="3">
    <source>
        <dbReference type="Proteomes" id="UP000648187"/>
    </source>
</evidence>
<proteinExistence type="predicted"/>
<organism evidence="2 3">
    <name type="scientific">Spodoptera exigua</name>
    <name type="common">Beet armyworm</name>
    <name type="synonym">Noctua fulgens</name>
    <dbReference type="NCBI Taxonomy" id="7107"/>
    <lineage>
        <taxon>Eukaryota</taxon>
        <taxon>Metazoa</taxon>
        <taxon>Ecdysozoa</taxon>
        <taxon>Arthropoda</taxon>
        <taxon>Hexapoda</taxon>
        <taxon>Insecta</taxon>
        <taxon>Pterygota</taxon>
        <taxon>Neoptera</taxon>
        <taxon>Endopterygota</taxon>
        <taxon>Lepidoptera</taxon>
        <taxon>Glossata</taxon>
        <taxon>Ditrysia</taxon>
        <taxon>Noctuoidea</taxon>
        <taxon>Noctuidae</taxon>
        <taxon>Amphipyrinae</taxon>
        <taxon>Spodoptera</taxon>
    </lineage>
</organism>
<dbReference type="EMBL" id="JACKWZ010000094">
    <property type="protein sequence ID" value="KAF9416204.1"/>
    <property type="molecule type" value="Genomic_DNA"/>
</dbReference>
<protein>
    <recommendedName>
        <fullName evidence="4">Secreted protein</fullName>
    </recommendedName>
</protein>
<feature type="chain" id="PRO_5032415281" description="Secreted protein" evidence="1">
    <location>
        <begin position="19"/>
        <end position="75"/>
    </location>
</feature>
<keyword evidence="1" id="KW-0732">Signal</keyword>